<dbReference type="PANTHER" id="PTHR47396:SF1">
    <property type="entry name" value="ATP-DEPENDENT HELICASE IRC3-RELATED"/>
    <property type="match status" value="1"/>
</dbReference>
<dbReference type="CDD" id="cd18799">
    <property type="entry name" value="SF2_C_EcoAI-like"/>
    <property type="match status" value="1"/>
</dbReference>
<dbReference type="PANTHER" id="PTHR47396">
    <property type="entry name" value="TYPE I RESTRICTION ENZYME ECOKI R PROTEIN"/>
    <property type="match status" value="1"/>
</dbReference>
<dbReference type="InterPro" id="IPR050742">
    <property type="entry name" value="Helicase_Restrict-Modif_Enz"/>
</dbReference>
<dbReference type="PROSITE" id="PS51194">
    <property type="entry name" value="HELICASE_CTER"/>
    <property type="match status" value="1"/>
</dbReference>
<dbReference type="SMART" id="SM00487">
    <property type="entry name" value="DEXDc"/>
    <property type="match status" value="1"/>
</dbReference>
<dbReference type="Pfam" id="PF26350">
    <property type="entry name" value="DUF8090"/>
    <property type="match status" value="1"/>
</dbReference>
<evidence type="ECO:0000259" key="2">
    <source>
        <dbReference type="PROSITE" id="PS51194"/>
    </source>
</evidence>
<dbReference type="PATRIC" id="fig|1613.112.peg.646"/>
<dbReference type="AlphaFoldDB" id="A0A1D7ZW28"/>
<dbReference type="SMART" id="SM00490">
    <property type="entry name" value="HELICc"/>
    <property type="match status" value="1"/>
</dbReference>
<dbReference type="InterPro" id="IPR014001">
    <property type="entry name" value="Helicase_ATP-bd"/>
</dbReference>
<dbReference type="InterPro" id="IPR025202">
    <property type="entry name" value="PLD-like_dom"/>
</dbReference>
<dbReference type="Pfam" id="PF00271">
    <property type="entry name" value="Helicase_C"/>
    <property type="match status" value="1"/>
</dbReference>
<dbReference type="GO" id="GO:0005829">
    <property type="term" value="C:cytosol"/>
    <property type="evidence" value="ECO:0007669"/>
    <property type="project" value="TreeGrafter"/>
</dbReference>
<evidence type="ECO:0000313" key="4">
    <source>
        <dbReference type="Proteomes" id="UP000094714"/>
    </source>
</evidence>
<keyword evidence="3" id="KW-0067">ATP-binding</keyword>
<dbReference type="EMBL" id="CP017151">
    <property type="protein sequence ID" value="AOR74083.1"/>
    <property type="molecule type" value="Genomic_DNA"/>
</dbReference>
<feature type="domain" description="Helicase ATP-binding" evidence="1">
    <location>
        <begin position="253"/>
        <end position="405"/>
    </location>
</feature>
<keyword evidence="3" id="KW-0347">Helicase</keyword>
<dbReference type="EC" id="3.1.21.5" evidence="3"/>
<dbReference type="SUPFAM" id="SSF52540">
    <property type="entry name" value="P-loop containing nucleoside triphosphate hydrolases"/>
    <property type="match status" value="1"/>
</dbReference>
<dbReference type="InterPro" id="IPR021835">
    <property type="entry name" value="DUF3427"/>
</dbReference>
<reference evidence="3 4" key="1">
    <citation type="submission" date="2016-09" db="EMBL/GenBank/DDBJ databases">
        <title>Genome Sequence of the Lactobacillus fermentum strain NCC2970 (CNCM I-5068).</title>
        <authorList>
            <person name="Barretto C."/>
            <person name="Ngom-Bru C."/>
            <person name="Genevaz A."/>
            <person name="Fournier C."/>
            <person name="Moine D."/>
            <person name="Kassam M."/>
            <person name="Iltis A."/>
            <person name="Sagory-Zalkind P."/>
            <person name="Faucherand G."/>
            <person name="Descombes P."/>
            <person name="Duboux S."/>
        </authorList>
    </citation>
    <scope>NUCLEOTIDE SEQUENCE [LARGE SCALE GENOMIC DNA]</scope>
    <source>
        <strain evidence="3 4">NCC2970</strain>
    </source>
</reference>
<keyword evidence="3" id="KW-0378">Hydrolase</keyword>
<dbReference type="InterPro" id="IPR058403">
    <property type="entry name" value="DUF8090"/>
</dbReference>
<dbReference type="InterPro" id="IPR006935">
    <property type="entry name" value="Helicase/UvrB_N"/>
</dbReference>
<accession>A0A1D7ZW28</accession>
<dbReference type="CDD" id="cd09204">
    <property type="entry name" value="PLDc_N_DEXD_b2"/>
    <property type="match status" value="1"/>
</dbReference>
<organism evidence="3 4">
    <name type="scientific">Limosilactobacillus fermentum</name>
    <name type="common">Lactobacillus fermentum</name>
    <dbReference type="NCBI Taxonomy" id="1613"/>
    <lineage>
        <taxon>Bacteria</taxon>
        <taxon>Bacillati</taxon>
        <taxon>Bacillota</taxon>
        <taxon>Bacilli</taxon>
        <taxon>Lactobacillales</taxon>
        <taxon>Lactobacillaceae</taxon>
        <taxon>Limosilactobacillus</taxon>
    </lineage>
</organism>
<dbReference type="RefSeq" id="WP_069775772.1">
    <property type="nucleotide sequence ID" value="NZ_CP017151.1"/>
</dbReference>
<dbReference type="GO" id="GO:0003677">
    <property type="term" value="F:DNA binding"/>
    <property type="evidence" value="ECO:0007669"/>
    <property type="project" value="InterPro"/>
</dbReference>
<sequence length="998" mass="114294">MHQDVNYDHLLDELGTQGSLAKEMGASLLHGYVDQDGVQPIGDFGPKLLTNQFDNQIWDQLRSELNDATEYAFAVAFVTDAMVSNLKPLFRTLAARGVKGRLLTSTYLQFNQPDMFEELLKIDNLEVRIATVKGFHQKGYLFKHRDYQTVIIGSANLTASALMKNQNYEWSLKVSSLNNGEITRQIEENFEAEWRDAKPLSEDWLDGYRKAYQADHQVNRAVHDYVTPSDEPGKAQLVKPNQMQTAALNEIEALRLAGKDRGLVVSATGTGKTYLGAFDVRAAKPKRMLFLAHREQILQKSCQSFQNILGGDPANFGLYTGGARDKNAKYLFASVQTLSREEHLHRFSPDDFDYILIDEVHHAGAESYQRIMDYFTPKFFLGMTATPERSDDFNIFNLFHYNVAYEIRLQQALELNMLAPFHYVGLTDYAFADQYEEEVDQYRNRKQGSKPSRKQEQRAVELLTSKERVNYILEQTDYYGYSGPVLHGLVFCSSVAEAEALARAFTAAGHPAKALSGTDNGDRRRQVVHELENGLIEYIITVDIFNEGIDIPCVNQVVFLRNTQSAIVYVQQLGRGLRKYPGKEYVEVLDFIGNYKNNYMIPIALTGDNSYSKDQARDTVDIEPTDGLSTIAFDEVAKERIYESLSKVKLDGLANLRDAYQNIKRRVGRIPMLSDFLKMDSVDPQILATVVKPRNYNRFLLKMGEPVEVTDYEDQALSLISVELLNGKRRHELILLRLLLQRSVVKEADYVRELKEAGCYVNEATLNSVRRVLSLQYYAERAYPSRASYGGVALVNYDPDQKNYQMGEQLAQALTKRGWFYQLWSDTIETGLLRAERYQANEQFTIGERYTRRDAVRLINNPYDMNGQLVSGYRFTSEETGLKEAIIFVTYKKAKNIRKEINYNNRFINDHVLHYYTKNSDIKLDSANVVKFMGGEYKLRLFVQKSGAIDETEFYYLGTCRYLNNSVQKETQDGVPRLAMDLLLDHPVEHNRYHTFID</sequence>
<dbReference type="Gene3D" id="3.30.870.10">
    <property type="entry name" value="Endonuclease Chain A"/>
    <property type="match status" value="1"/>
</dbReference>
<name>A0A1D7ZW28_LIMFE</name>
<proteinExistence type="predicted"/>
<dbReference type="Proteomes" id="UP000094714">
    <property type="component" value="Chromosome"/>
</dbReference>
<gene>
    <name evidence="3" type="ORF">LACFE_CDS0616</name>
</gene>
<evidence type="ECO:0000313" key="3">
    <source>
        <dbReference type="EMBL" id="AOR74083.1"/>
    </source>
</evidence>
<dbReference type="GO" id="GO:0015668">
    <property type="term" value="F:type III site-specific deoxyribonuclease activity"/>
    <property type="evidence" value="ECO:0007669"/>
    <property type="project" value="UniProtKB-EC"/>
</dbReference>
<dbReference type="GO" id="GO:0004386">
    <property type="term" value="F:helicase activity"/>
    <property type="evidence" value="ECO:0007669"/>
    <property type="project" value="UniProtKB-KW"/>
</dbReference>
<dbReference type="PROSITE" id="PS51192">
    <property type="entry name" value="HELICASE_ATP_BIND_1"/>
    <property type="match status" value="1"/>
</dbReference>
<dbReference type="GO" id="GO:0005524">
    <property type="term" value="F:ATP binding"/>
    <property type="evidence" value="ECO:0007669"/>
    <property type="project" value="InterPro"/>
</dbReference>
<dbReference type="Pfam" id="PF13091">
    <property type="entry name" value="PLDc_2"/>
    <property type="match status" value="1"/>
</dbReference>
<dbReference type="SUPFAM" id="SSF56024">
    <property type="entry name" value="Phospholipase D/nuclease"/>
    <property type="match status" value="1"/>
</dbReference>
<dbReference type="Pfam" id="PF11907">
    <property type="entry name" value="DUF3427"/>
    <property type="match status" value="1"/>
</dbReference>
<protein>
    <submittedName>
        <fullName evidence="3">Phage DEAD box family helicase</fullName>
        <ecNumber evidence="3">3.1.21.5</ecNumber>
    </submittedName>
</protein>
<evidence type="ECO:0000259" key="1">
    <source>
        <dbReference type="PROSITE" id="PS51192"/>
    </source>
</evidence>
<keyword evidence="3" id="KW-0547">Nucleotide-binding</keyword>
<dbReference type="InterPro" id="IPR027417">
    <property type="entry name" value="P-loop_NTPase"/>
</dbReference>
<dbReference type="InterPro" id="IPR001650">
    <property type="entry name" value="Helicase_C-like"/>
</dbReference>
<dbReference type="CDD" id="cd18032">
    <property type="entry name" value="DEXHc_RE_I_III_res"/>
    <property type="match status" value="1"/>
</dbReference>
<dbReference type="Pfam" id="PF04851">
    <property type="entry name" value="ResIII"/>
    <property type="match status" value="1"/>
</dbReference>
<dbReference type="Gene3D" id="3.40.50.300">
    <property type="entry name" value="P-loop containing nucleotide triphosphate hydrolases"/>
    <property type="match status" value="2"/>
</dbReference>
<feature type="domain" description="Helicase C-terminal" evidence="2">
    <location>
        <begin position="464"/>
        <end position="616"/>
    </location>
</feature>